<evidence type="ECO:0000313" key="7">
    <source>
        <dbReference type="WBParaSite" id="Gr19_v10_g7293.t1"/>
    </source>
</evidence>
<feature type="transmembrane region" description="Helical" evidence="5">
    <location>
        <begin position="52"/>
        <end position="76"/>
    </location>
</feature>
<dbReference type="PANTHER" id="PTHR47521:SF7">
    <property type="entry name" value="SERPENTINE RECEPTOR CLASS EPSILON-6"/>
    <property type="match status" value="1"/>
</dbReference>
<keyword evidence="2 5" id="KW-0812">Transmembrane</keyword>
<keyword evidence="4 5" id="KW-0472">Membrane</keyword>
<dbReference type="InterPro" id="IPR052860">
    <property type="entry name" value="NRL-GPCR1"/>
</dbReference>
<reference evidence="7" key="1">
    <citation type="submission" date="2022-11" db="UniProtKB">
        <authorList>
            <consortium name="WormBaseParasite"/>
        </authorList>
    </citation>
    <scope>IDENTIFICATION</scope>
</reference>
<comment type="subcellular location">
    <subcellularLocation>
        <location evidence="1">Membrane</location>
        <topology evidence="1">Multi-pass membrane protein</topology>
    </subcellularLocation>
</comment>
<proteinExistence type="predicted"/>
<evidence type="ECO:0000256" key="4">
    <source>
        <dbReference type="ARBA" id="ARBA00023136"/>
    </source>
</evidence>
<dbReference type="AlphaFoldDB" id="A0A914I4R4"/>
<dbReference type="Proteomes" id="UP000887572">
    <property type="component" value="Unplaced"/>
</dbReference>
<feature type="transmembrane region" description="Helical" evidence="5">
    <location>
        <begin position="131"/>
        <end position="151"/>
    </location>
</feature>
<organism evidence="6 7">
    <name type="scientific">Globodera rostochiensis</name>
    <name type="common">Golden nematode worm</name>
    <name type="synonym">Heterodera rostochiensis</name>
    <dbReference type="NCBI Taxonomy" id="31243"/>
    <lineage>
        <taxon>Eukaryota</taxon>
        <taxon>Metazoa</taxon>
        <taxon>Ecdysozoa</taxon>
        <taxon>Nematoda</taxon>
        <taxon>Chromadorea</taxon>
        <taxon>Rhabditida</taxon>
        <taxon>Tylenchina</taxon>
        <taxon>Tylenchomorpha</taxon>
        <taxon>Tylenchoidea</taxon>
        <taxon>Heteroderidae</taxon>
        <taxon>Heteroderinae</taxon>
        <taxon>Globodera</taxon>
    </lineage>
</organism>
<evidence type="ECO:0000256" key="5">
    <source>
        <dbReference type="SAM" id="Phobius"/>
    </source>
</evidence>
<name>A0A914I4R4_GLORO</name>
<dbReference type="InterPro" id="IPR019408">
    <property type="entry name" value="7TM_GPCR_serpentine_rcpt_Srab"/>
</dbReference>
<dbReference type="WBParaSite" id="Gr19_v10_g7293.t1">
    <property type="protein sequence ID" value="Gr19_v10_g7293.t1"/>
    <property type="gene ID" value="Gr19_v10_g7293"/>
</dbReference>
<feature type="transmembrane region" description="Helical" evidence="5">
    <location>
        <begin position="323"/>
        <end position="345"/>
    </location>
</feature>
<sequence>MAVDLCYIEALTILDPWSNIIRVFQCVLGTSTLISLVVLIRQFHRSRLTFHGNLMLLIISVLCLYTLYNISLIGMAGRTLALYLFWPVAQFVSTTGTSNSDNLTTTPPASQSEGEGEYRCDALLVPVWLSVLLRLPTYQHALTYPLLHFAIMAERARATLHARTYEREGTRFGTTACTIIWALYAMFSVWMVLSTLADDAFDQPQLNYTMISRYNTGTVIILNYVLLGVVILTAFADMAIMWQNAKMYKKRKKFVIPSNNNSLADDSDHSQYSLSRAYQLNENMVSLQLFLPLDLAFAVAFSLYLFFSAFLRTQYNQIGMLFLPLYELNTCLLPLHTLLTLLVYLRFVRQQSIDRKAWSTATACNLSVEVQRSLYMQHLKAQWAS</sequence>
<evidence type="ECO:0000256" key="2">
    <source>
        <dbReference type="ARBA" id="ARBA00022692"/>
    </source>
</evidence>
<feature type="transmembrane region" description="Helical" evidence="5">
    <location>
        <begin position="217"/>
        <end position="242"/>
    </location>
</feature>
<keyword evidence="3 5" id="KW-1133">Transmembrane helix</keyword>
<dbReference type="Pfam" id="PF10292">
    <property type="entry name" value="7TM_GPCR_Srab"/>
    <property type="match status" value="1"/>
</dbReference>
<evidence type="ECO:0000256" key="3">
    <source>
        <dbReference type="ARBA" id="ARBA00022989"/>
    </source>
</evidence>
<keyword evidence="6" id="KW-1185">Reference proteome</keyword>
<dbReference type="GO" id="GO:0016020">
    <property type="term" value="C:membrane"/>
    <property type="evidence" value="ECO:0007669"/>
    <property type="project" value="UniProtKB-SubCell"/>
</dbReference>
<dbReference type="PANTHER" id="PTHR47521">
    <property type="entry name" value="SERPENTINE RECEPTOR, CLASS E (EPSILON)-RELATED"/>
    <property type="match status" value="1"/>
</dbReference>
<evidence type="ECO:0000256" key="1">
    <source>
        <dbReference type="ARBA" id="ARBA00004141"/>
    </source>
</evidence>
<accession>A0A914I4R4</accession>
<feature type="transmembrane region" description="Helical" evidence="5">
    <location>
        <begin position="172"/>
        <end position="197"/>
    </location>
</feature>
<evidence type="ECO:0000313" key="6">
    <source>
        <dbReference type="Proteomes" id="UP000887572"/>
    </source>
</evidence>
<feature type="transmembrane region" description="Helical" evidence="5">
    <location>
        <begin position="289"/>
        <end position="311"/>
    </location>
</feature>
<protein>
    <submittedName>
        <fullName evidence="7">Gustatory receptor</fullName>
    </submittedName>
</protein>
<feature type="transmembrane region" description="Helical" evidence="5">
    <location>
        <begin position="20"/>
        <end position="40"/>
    </location>
</feature>